<comment type="caution">
    <text evidence="12">The sequence shown here is derived from an EMBL/GenBank/DDBJ whole genome shotgun (WGS) entry which is preliminary data.</text>
</comment>
<dbReference type="CDD" id="cd02241">
    <property type="entry name" value="cupin_OxOx"/>
    <property type="match status" value="1"/>
</dbReference>
<evidence type="ECO:0000256" key="3">
    <source>
        <dbReference type="ARBA" id="ARBA00022523"/>
    </source>
</evidence>
<dbReference type="InterPro" id="IPR006045">
    <property type="entry name" value="Cupin_1"/>
</dbReference>
<protein>
    <recommendedName>
        <fullName evidence="9">Germin-like protein</fullName>
    </recommendedName>
</protein>
<keyword evidence="6 7" id="KW-0464">Manganese</keyword>
<feature type="binding site" evidence="7">
    <location>
        <position position="120"/>
    </location>
    <ligand>
        <name>oxalate</name>
        <dbReference type="ChEBI" id="CHEBI:30623"/>
    </ligand>
</feature>
<evidence type="ECO:0000256" key="6">
    <source>
        <dbReference type="ARBA" id="ARBA00023211"/>
    </source>
</evidence>
<feature type="binding site" evidence="7">
    <location>
        <position position="125"/>
    </location>
    <ligand>
        <name>oxalate</name>
        <dbReference type="ChEBI" id="CHEBI:30623"/>
    </ligand>
</feature>
<dbReference type="GO" id="GO:0030145">
    <property type="term" value="F:manganese ion binding"/>
    <property type="evidence" value="ECO:0007669"/>
    <property type="project" value="UniProtKB-UniRule"/>
</dbReference>
<dbReference type="PANTHER" id="PTHR31238">
    <property type="entry name" value="GERMIN-LIKE PROTEIN SUBFAMILY 3 MEMBER 3"/>
    <property type="match status" value="1"/>
</dbReference>
<comment type="similarity">
    <text evidence="2 9">Belongs to the germin family.</text>
</comment>
<evidence type="ECO:0000256" key="4">
    <source>
        <dbReference type="ARBA" id="ARBA00022525"/>
    </source>
</evidence>
<evidence type="ECO:0000259" key="11">
    <source>
        <dbReference type="SMART" id="SM00835"/>
    </source>
</evidence>
<gene>
    <name evidence="12" type="ORF">KC19_10G162500</name>
</gene>
<feature type="signal peptide" evidence="10">
    <location>
        <begin position="1"/>
        <end position="47"/>
    </location>
</feature>
<feature type="binding site" evidence="7">
    <location>
        <position position="130"/>
    </location>
    <ligand>
        <name>oxalate</name>
        <dbReference type="ChEBI" id="CHEBI:30623"/>
    </ligand>
</feature>
<feature type="binding site" evidence="8">
    <location>
        <position position="130"/>
    </location>
    <ligand>
        <name>Mn(2+)</name>
        <dbReference type="ChEBI" id="CHEBI:29035"/>
    </ligand>
</feature>
<evidence type="ECO:0000256" key="2">
    <source>
        <dbReference type="ARBA" id="ARBA00007456"/>
    </source>
</evidence>
<accession>A0A8T0GMH0</accession>
<organism evidence="12 13">
    <name type="scientific">Ceratodon purpureus</name>
    <name type="common">Fire moss</name>
    <name type="synonym">Dicranum purpureum</name>
    <dbReference type="NCBI Taxonomy" id="3225"/>
    <lineage>
        <taxon>Eukaryota</taxon>
        <taxon>Viridiplantae</taxon>
        <taxon>Streptophyta</taxon>
        <taxon>Embryophyta</taxon>
        <taxon>Bryophyta</taxon>
        <taxon>Bryophytina</taxon>
        <taxon>Bryopsida</taxon>
        <taxon>Dicranidae</taxon>
        <taxon>Pseudoditrichales</taxon>
        <taxon>Ditrichaceae</taxon>
        <taxon>Ceratodon</taxon>
    </lineage>
</organism>
<proteinExistence type="inferred from homology"/>
<dbReference type="AlphaFoldDB" id="A0A8T0GMH0"/>
<evidence type="ECO:0000256" key="9">
    <source>
        <dbReference type="RuleBase" id="RU366015"/>
    </source>
</evidence>
<feature type="binding site" evidence="8">
    <location>
        <position position="123"/>
    </location>
    <ligand>
        <name>Mn(2+)</name>
        <dbReference type="ChEBI" id="CHEBI:29035"/>
    </ligand>
</feature>
<dbReference type="InterPro" id="IPR014710">
    <property type="entry name" value="RmlC-like_jellyroll"/>
</dbReference>
<evidence type="ECO:0000256" key="7">
    <source>
        <dbReference type="PIRSR" id="PIRSR601929-1"/>
    </source>
</evidence>
<reference evidence="12" key="1">
    <citation type="submission" date="2020-06" db="EMBL/GenBank/DDBJ databases">
        <title>WGS assembly of Ceratodon purpureus strain R40.</title>
        <authorList>
            <person name="Carey S.B."/>
            <person name="Jenkins J."/>
            <person name="Shu S."/>
            <person name="Lovell J.T."/>
            <person name="Sreedasyam A."/>
            <person name="Maumus F."/>
            <person name="Tiley G.P."/>
            <person name="Fernandez-Pozo N."/>
            <person name="Barry K."/>
            <person name="Chen C."/>
            <person name="Wang M."/>
            <person name="Lipzen A."/>
            <person name="Daum C."/>
            <person name="Saski C.A."/>
            <person name="Payton A.C."/>
            <person name="Mcbreen J.C."/>
            <person name="Conrad R.E."/>
            <person name="Kollar L.M."/>
            <person name="Olsson S."/>
            <person name="Huttunen S."/>
            <person name="Landis J.B."/>
            <person name="Wickett N.J."/>
            <person name="Johnson M.G."/>
            <person name="Rensing S.A."/>
            <person name="Grimwood J."/>
            <person name="Schmutz J."/>
            <person name="Mcdaniel S.F."/>
        </authorList>
    </citation>
    <scope>NUCLEOTIDE SEQUENCE</scope>
    <source>
        <strain evidence="12">R40</strain>
    </source>
</reference>
<feature type="domain" description="Cupin type-1" evidence="11">
    <location>
        <begin position="75"/>
        <end position="221"/>
    </location>
</feature>
<dbReference type="InterPro" id="IPR011051">
    <property type="entry name" value="RmlC_Cupin_sf"/>
</dbReference>
<keyword evidence="5 7" id="KW-0479">Metal-binding</keyword>
<comment type="subcellular location">
    <subcellularLocation>
        <location evidence="1 9">Secreted</location>
        <location evidence="1 9">Extracellular space</location>
        <location evidence="1 9">Apoplast</location>
    </subcellularLocation>
</comment>
<dbReference type="EMBL" id="CM026431">
    <property type="protein sequence ID" value="KAG0560210.1"/>
    <property type="molecule type" value="Genomic_DNA"/>
</dbReference>
<dbReference type="SUPFAM" id="SSF51182">
    <property type="entry name" value="RmlC-like cupins"/>
    <property type="match status" value="1"/>
</dbReference>
<feature type="binding site" evidence="8">
    <location>
        <position position="125"/>
    </location>
    <ligand>
        <name>Mn(2+)</name>
        <dbReference type="ChEBI" id="CHEBI:29035"/>
    </ligand>
</feature>
<evidence type="ECO:0000313" key="13">
    <source>
        <dbReference type="Proteomes" id="UP000822688"/>
    </source>
</evidence>
<dbReference type="PRINTS" id="PR00325">
    <property type="entry name" value="GERMIN"/>
</dbReference>
<feature type="binding site" evidence="8">
    <location>
        <position position="169"/>
    </location>
    <ligand>
        <name>Mn(2+)</name>
        <dbReference type="ChEBI" id="CHEBI:29035"/>
    </ligand>
</feature>
<dbReference type="Proteomes" id="UP000822688">
    <property type="component" value="Chromosome 10"/>
</dbReference>
<dbReference type="Gene3D" id="2.60.120.10">
    <property type="entry name" value="Jelly Rolls"/>
    <property type="match status" value="1"/>
</dbReference>
<keyword evidence="10" id="KW-0732">Signal</keyword>
<dbReference type="GO" id="GO:0048046">
    <property type="term" value="C:apoplast"/>
    <property type="evidence" value="ECO:0007669"/>
    <property type="project" value="UniProtKB-SubCell"/>
</dbReference>
<keyword evidence="4 9" id="KW-0964">Secreted</keyword>
<evidence type="ECO:0000256" key="10">
    <source>
        <dbReference type="SAM" id="SignalP"/>
    </source>
</evidence>
<dbReference type="InterPro" id="IPR001929">
    <property type="entry name" value="Germin"/>
</dbReference>
<keyword evidence="13" id="KW-1185">Reference proteome</keyword>
<evidence type="ECO:0000313" key="12">
    <source>
        <dbReference type="EMBL" id="KAG0560210.1"/>
    </source>
</evidence>
<evidence type="ECO:0000256" key="5">
    <source>
        <dbReference type="ARBA" id="ARBA00022723"/>
    </source>
</evidence>
<keyword evidence="3 9" id="KW-0052">Apoplast</keyword>
<dbReference type="Pfam" id="PF00190">
    <property type="entry name" value="Cupin_1"/>
    <property type="match status" value="1"/>
</dbReference>
<feature type="chain" id="PRO_5035911126" description="Germin-like protein" evidence="10">
    <location>
        <begin position="48"/>
        <end position="229"/>
    </location>
</feature>
<evidence type="ECO:0000256" key="1">
    <source>
        <dbReference type="ARBA" id="ARBA00004271"/>
    </source>
</evidence>
<dbReference type="SMART" id="SM00835">
    <property type="entry name" value="Cupin_1"/>
    <property type="match status" value="1"/>
</dbReference>
<evidence type="ECO:0000256" key="8">
    <source>
        <dbReference type="PIRSR" id="PIRSR601929-2"/>
    </source>
</evidence>
<sequence length="229" mass="24351">MVMKNSFRRVGMTGSMSFVVGSPRMAVLLAMALAMALVLQLPAPAQASDPELTTDFFLPAGTNKSTITGDYFTDQSLRSGAGLAPPAKFAIKRVNSESFPALTGLGVSTALLEYLPGGINTLHTHPRGTEALTVLKGTLTVGLIDSTNKLYTKVLKKYDVFVFPKGLVHYQINLSKHTVIAYAAFSSSNPGTISLPANLFGSAIADVVLQTAFKVPLSVIDELRAPFET</sequence>
<name>A0A8T0GMH0_CERPU</name>